<dbReference type="GO" id="GO:0005975">
    <property type="term" value="P:carbohydrate metabolic process"/>
    <property type="evidence" value="ECO:0007669"/>
    <property type="project" value="InterPro"/>
</dbReference>
<name>X1MNL0_9ZZZZ</name>
<dbReference type="AlphaFoldDB" id="X1MNL0"/>
<evidence type="ECO:0000313" key="2">
    <source>
        <dbReference type="EMBL" id="GAI07949.1"/>
    </source>
</evidence>
<accession>X1MNL0</accession>
<dbReference type="InterPro" id="IPR012878">
    <property type="entry name" value="Beta-AFase-like_GH127_cat"/>
</dbReference>
<dbReference type="InterPro" id="IPR008928">
    <property type="entry name" value="6-hairpin_glycosidase_sf"/>
</dbReference>
<feature type="domain" description="Non-reducing end beta-L-arabinofuranosidase-like GH127 catalytic" evidence="1">
    <location>
        <begin position="2"/>
        <end position="186"/>
    </location>
</feature>
<proteinExistence type="predicted"/>
<dbReference type="EMBL" id="BARV01012787">
    <property type="protein sequence ID" value="GAI07949.1"/>
    <property type="molecule type" value="Genomic_DNA"/>
</dbReference>
<feature type="non-terminal residue" evidence="2">
    <location>
        <position position="188"/>
    </location>
</feature>
<dbReference type="Pfam" id="PF07944">
    <property type="entry name" value="Beta-AFase-like_GH127_cat"/>
    <property type="match status" value="1"/>
</dbReference>
<dbReference type="SUPFAM" id="SSF48208">
    <property type="entry name" value="Six-hairpin glycosidases"/>
    <property type="match status" value="1"/>
</dbReference>
<sequence length="188" mass="21529">VLPAMSKVFQFLSHHLENNPLSTWAEFRWGELIFSILWLYERTGQKDLLVLAERIQEQGFDWSSFFREFPFKGKIAKGEEGYDFRTHGVNIAMGLKVPGLWHLFSHDNEEKMVVYTALKNLDQFHGQVTGVYSSDGHLAGLNPWQGTELCSVVEMMFSLEVLISIFGDCQFADRLEKIAFNALPATFS</sequence>
<feature type="non-terminal residue" evidence="2">
    <location>
        <position position="1"/>
    </location>
</feature>
<organism evidence="2">
    <name type="scientific">marine sediment metagenome</name>
    <dbReference type="NCBI Taxonomy" id="412755"/>
    <lineage>
        <taxon>unclassified sequences</taxon>
        <taxon>metagenomes</taxon>
        <taxon>ecological metagenomes</taxon>
    </lineage>
</organism>
<comment type="caution">
    <text evidence="2">The sequence shown here is derived from an EMBL/GenBank/DDBJ whole genome shotgun (WGS) entry which is preliminary data.</text>
</comment>
<reference evidence="2" key="1">
    <citation type="journal article" date="2014" name="Front. Microbiol.">
        <title>High frequency of phylogenetically diverse reductive dehalogenase-homologous genes in deep subseafloor sedimentary metagenomes.</title>
        <authorList>
            <person name="Kawai M."/>
            <person name="Futagami T."/>
            <person name="Toyoda A."/>
            <person name="Takaki Y."/>
            <person name="Nishi S."/>
            <person name="Hori S."/>
            <person name="Arai W."/>
            <person name="Tsubouchi T."/>
            <person name="Morono Y."/>
            <person name="Uchiyama I."/>
            <person name="Ito T."/>
            <person name="Fujiyama A."/>
            <person name="Inagaki F."/>
            <person name="Takami H."/>
        </authorList>
    </citation>
    <scope>NUCLEOTIDE SEQUENCE</scope>
    <source>
        <strain evidence="2">Expedition CK06-06</strain>
    </source>
</reference>
<protein>
    <recommendedName>
        <fullName evidence="1">Non-reducing end beta-L-arabinofuranosidase-like GH127 catalytic domain-containing protein</fullName>
    </recommendedName>
</protein>
<gene>
    <name evidence="2" type="ORF">S06H3_23499</name>
</gene>
<evidence type="ECO:0000259" key="1">
    <source>
        <dbReference type="Pfam" id="PF07944"/>
    </source>
</evidence>